<feature type="domain" description="N-acetyltransferase" evidence="3">
    <location>
        <begin position="6"/>
        <end position="159"/>
    </location>
</feature>
<dbReference type="CDD" id="cd04301">
    <property type="entry name" value="NAT_SF"/>
    <property type="match status" value="1"/>
</dbReference>
<evidence type="ECO:0000256" key="2">
    <source>
        <dbReference type="ARBA" id="ARBA00023315"/>
    </source>
</evidence>
<keyword evidence="5" id="KW-1185">Reference proteome</keyword>
<dbReference type="Gene3D" id="3.40.630.30">
    <property type="match status" value="1"/>
</dbReference>
<dbReference type="RefSeq" id="WP_237484472.1">
    <property type="nucleotide sequence ID" value="NZ_CAKLCM010000002.1"/>
</dbReference>
<keyword evidence="1" id="KW-0808">Transferase</keyword>
<organism evidence="4 5">
    <name type="scientific">Vibrio hippocampi</name>
    <dbReference type="NCBI Taxonomy" id="654686"/>
    <lineage>
        <taxon>Bacteria</taxon>
        <taxon>Pseudomonadati</taxon>
        <taxon>Pseudomonadota</taxon>
        <taxon>Gammaproteobacteria</taxon>
        <taxon>Vibrionales</taxon>
        <taxon>Vibrionaceae</taxon>
        <taxon>Vibrio</taxon>
    </lineage>
</organism>
<dbReference type="PROSITE" id="PS51186">
    <property type="entry name" value="GNAT"/>
    <property type="match status" value="1"/>
</dbReference>
<dbReference type="InterPro" id="IPR050680">
    <property type="entry name" value="YpeA/RimI_acetyltransf"/>
</dbReference>
<sequence>MLNSKFTYRLANHDDLAQLNQLMHLLHHEHYIQAPSEFKTAQEIEKSKSISLYLDSPECLVLVCEYQQSLFGFVTAQLCEFNSPISPSCLMGSVDELYVVNKYRQQGIATRLLSDIQQRLTEWGATQIMVEVWDFNQSALKLYKECGFVPHIHCLKKSI</sequence>
<evidence type="ECO:0000313" key="4">
    <source>
        <dbReference type="EMBL" id="CAH0526036.1"/>
    </source>
</evidence>
<dbReference type="InterPro" id="IPR000182">
    <property type="entry name" value="GNAT_dom"/>
</dbReference>
<evidence type="ECO:0000313" key="5">
    <source>
        <dbReference type="Proteomes" id="UP000838160"/>
    </source>
</evidence>
<dbReference type="InterPro" id="IPR016181">
    <property type="entry name" value="Acyl_CoA_acyltransferase"/>
</dbReference>
<dbReference type="PANTHER" id="PTHR43420">
    <property type="entry name" value="ACETYLTRANSFERASE"/>
    <property type="match status" value="1"/>
</dbReference>
<comment type="caution">
    <text evidence="4">The sequence shown here is derived from an EMBL/GenBank/DDBJ whole genome shotgun (WGS) entry which is preliminary data.</text>
</comment>
<dbReference type="Proteomes" id="UP000838160">
    <property type="component" value="Unassembled WGS sequence"/>
</dbReference>
<name>A0ABN8DFJ6_9VIBR</name>
<accession>A0ABN8DFJ6</accession>
<reference evidence="4" key="1">
    <citation type="submission" date="2021-12" db="EMBL/GenBank/DDBJ databases">
        <authorList>
            <person name="Rodrigo-Torres L."/>
            <person name="Arahal R. D."/>
            <person name="Lucena T."/>
        </authorList>
    </citation>
    <scope>NUCLEOTIDE SEQUENCE</scope>
    <source>
        <strain evidence="4">CECT 8226</strain>
    </source>
</reference>
<dbReference type="SUPFAM" id="SSF55729">
    <property type="entry name" value="Acyl-CoA N-acyltransferases (Nat)"/>
    <property type="match status" value="1"/>
</dbReference>
<dbReference type="EMBL" id="CAKLCM010000002">
    <property type="protein sequence ID" value="CAH0526036.1"/>
    <property type="molecule type" value="Genomic_DNA"/>
</dbReference>
<evidence type="ECO:0000256" key="1">
    <source>
        <dbReference type="ARBA" id="ARBA00022679"/>
    </source>
</evidence>
<evidence type="ECO:0000259" key="3">
    <source>
        <dbReference type="PROSITE" id="PS51186"/>
    </source>
</evidence>
<protein>
    <recommendedName>
        <fullName evidence="3">N-acetyltransferase domain-containing protein</fullName>
    </recommendedName>
</protein>
<proteinExistence type="predicted"/>
<keyword evidence="2" id="KW-0012">Acyltransferase</keyword>
<dbReference type="Pfam" id="PF00583">
    <property type="entry name" value="Acetyltransf_1"/>
    <property type="match status" value="1"/>
</dbReference>
<gene>
    <name evidence="4" type="ORF">VHP8226_01522</name>
</gene>